<organism evidence="3 4">
    <name type="scientific">Streptomyces malaysiensis</name>
    <dbReference type="NCBI Taxonomy" id="92644"/>
    <lineage>
        <taxon>Bacteria</taxon>
        <taxon>Bacillati</taxon>
        <taxon>Actinomycetota</taxon>
        <taxon>Actinomycetes</taxon>
        <taxon>Kitasatosporales</taxon>
        <taxon>Streptomycetaceae</taxon>
        <taxon>Streptomyces</taxon>
        <taxon>Streptomyces violaceusniger group</taxon>
    </lineage>
</organism>
<feature type="coiled-coil region" evidence="1">
    <location>
        <begin position="27"/>
        <end position="54"/>
    </location>
</feature>
<reference evidence="3 4" key="1">
    <citation type="submission" date="2020-11" db="EMBL/GenBank/DDBJ databases">
        <title>Complete genome sequence unveiled secondary metabolic potentials in Streptomyces solisilvae HNM0141.</title>
        <authorList>
            <person name="Huang X."/>
        </authorList>
    </citation>
    <scope>NUCLEOTIDE SEQUENCE [LARGE SCALE GENOMIC DNA]</scope>
    <source>
        <strain evidence="3 4">HNM0141</strain>
    </source>
</reference>
<evidence type="ECO:0000256" key="1">
    <source>
        <dbReference type="SAM" id="Coils"/>
    </source>
</evidence>
<feature type="compositionally biased region" description="Basic and acidic residues" evidence="2">
    <location>
        <begin position="104"/>
        <end position="116"/>
    </location>
</feature>
<feature type="region of interest" description="Disordered" evidence="2">
    <location>
        <begin position="183"/>
        <end position="223"/>
    </location>
</feature>
<gene>
    <name evidence="3" type="ORF">I1A49_03940</name>
</gene>
<proteinExistence type="predicted"/>
<sequence>MRELAVDTSADNASLKSQYAAQVAADLERNSAERERLDSEIAALQQQLAVLEGNRALLLSMRETLGDDATAGVLENGGPSGSGNGVAATSESAAPPATRKPRKKADATGGKRKEAEAAGSRPGRKRVREAGVPSLRDLVHDHLTQHGEPRSAAEITTALTQALPEREFKGTVVRSTLESLVAKGQAHRTKQQKSVFYSAATTDADTEVAEPGETAGPSEAHAS</sequence>
<evidence type="ECO:0008006" key="5">
    <source>
        <dbReference type="Google" id="ProtNLM"/>
    </source>
</evidence>
<accession>A0ABX6VXX8</accession>
<protein>
    <recommendedName>
        <fullName evidence="5">Regulatory protein</fullName>
    </recommendedName>
</protein>
<dbReference type="Proteomes" id="UP000663421">
    <property type="component" value="Chromosome"/>
</dbReference>
<dbReference type="Gene3D" id="1.10.10.10">
    <property type="entry name" value="Winged helix-like DNA-binding domain superfamily/Winged helix DNA-binding domain"/>
    <property type="match status" value="1"/>
</dbReference>
<keyword evidence="4" id="KW-1185">Reference proteome</keyword>
<dbReference type="EMBL" id="CP065050">
    <property type="protein sequence ID" value="QPI54195.1"/>
    <property type="molecule type" value="Genomic_DNA"/>
</dbReference>
<feature type="region of interest" description="Disordered" evidence="2">
    <location>
        <begin position="69"/>
        <end position="133"/>
    </location>
</feature>
<dbReference type="InterPro" id="IPR036388">
    <property type="entry name" value="WH-like_DNA-bd_sf"/>
</dbReference>
<dbReference type="InterPro" id="IPR036390">
    <property type="entry name" value="WH_DNA-bd_sf"/>
</dbReference>
<evidence type="ECO:0000313" key="3">
    <source>
        <dbReference type="EMBL" id="QPI54195.1"/>
    </source>
</evidence>
<feature type="compositionally biased region" description="Low complexity" evidence="2">
    <location>
        <begin position="87"/>
        <end position="97"/>
    </location>
</feature>
<keyword evidence="1" id="KW-0175">Coiled coil</keyword>
<evidence type="ECO:0000313" key="4">
    <source>
        <dbReference type="Proteomes" id="UP000663421"/>
    </source>
</evidence>
<dbReference type="SUPFAM" id="SSF46785">
    <property type="entry name" value="Winged helix' DNA-binding domain"/>
    <property type="match status" value="1"/>
</dbReference>
<evidence type="ECO:0000256" key="2">
    <source>
        <dbReference type="SAM" id="MobiDB-lite"/>
    </source>
</evidence>
<name>A0ABX6VXX8_STRMQ</name>